<gene>
    <name evidence="2" type="ORF">LCGC14_1522400</name>
</gene>
<comment type="caution">
    <text evidence="2">The sequence shown here is derived from an EMBL/GenBank/DDBJ whole genome shotgun (WGS) entry which is preliminary data.</text>
</comment>
<feature type="compositionally biased region" description="Basic and acidic residues" evidence="1">
    <location>
        <begin position="21"/>
        <end position="31"/>
    </location>
</feature>
<evidence type="ECO:0000256" key="1">
    <source>
        <dbReference type="SAM" id="MobiDB-lite"/>
    </source>
</evidence>
<protein>
    <submittedName>
        <fullName evidence="2">Uncharacterized protein</fullName>
    </submittedName>
</protein>
<sequence>MPKGIPNPKPATTTTEQYPDDEAKRPSEKPTQRAGAVFLDRSILDTVAVSHNLVKLHFGPMEPDLEEIEKLKRLTELIEAMAQAIVNTAPNCHARAQGLIRLSEARWWTEQAILTKGR</sequence>
<dbReference type="AlphaFoldDB" id="A0A0F9LDX5"/>
<organism evidence="2">
    <name type="scientific">marine sediment metagenome</name>
    <dbReference type="NCBI Taxonomy" id="412755"/>
    <lineage>
        <taxon>unclassified sequences</taxon>
        <taxon>metagenomes</taxon>
        <taxon>ecological metagenomes</taxon>
    </lineage>
</organism>
<name>A0A0F9LDX5_9ZZZZ</name>
<dbReference type="EMBL" id="LAZR01011309">
    <property type="protein sequence ID" value="KKM62365.1"/>
    <property type="molecule type" value="Genomic_DNA"/>
</dbReference>
<accession>A0A0F9LDX5</accession>
<proteinExistence type="predicted"/>
<evidence type="ECO:0000313" key="2">
    <source>
        <dbReference type="EMBL" id="KKM62365.1"/>
    </source>
</evidence>
<feature type="region of interest" description="Disordered" evidence="1">
    <location>
        <begin position="1"/>
        <end position="34"/>
    </location>
</feature>
<reference evidence="2" key="1">
    <citation type="journal article" date="2015" name="Nature">
        <title>Complex archaea that bridge the gap between prokaryotes and eukaryotes.</title>
        <authorList>
            <person name="Spang A."/>
            <person name="Saw J.H."/>
            <person name="Jorgensen S.L."/>
            <person name="Zaremba-Niedzwiedzka K."/>
            <person name="Martijn J."/>
            <person name="Lind A.E."/>
            <person name="van Eijk R."/>
            <person name="Schleper C."/>
            <person name="Guy L."/>
            <person name="Ettema T.J."/>
        </authorList>
    </citation>
    <scope>NUCLEOTIDE SEQUENCE</scope>
</reference>